<protein>
    <submittedName>
        <fullName evidence="4">TetR/AcrR family transcriptional regulator</fullName>
    </submittedName>
</protein>
<keyword evidence="5" id="KW-1185">Reference proteome</keyword>
<comment type="caution">
    <text evidence="4">The sequence shown here is derived from an EMBL/GenBank/DDBJ whole genome shotgun (WGS) entry which is preliminary data.</text>
</comment>
<evidence type="ECO:0000313" key="5">
    <source>
        <dbReference type="Proteomes" id="UP001168528"/>
    </source>
</evidence>
<dbReference type="Proteomes" id="UP001168528">
    <property type="component" value="Unassembled WGS sequence"/>
</dbReference>
<dbReference type="Pfam" id="PF00440">
    <property type="entry name" value="TetR_N"/>
    <property type="match status" value="1"/>
</dbReference>
<name>A0ABT8RGY5_9BACT</name>
<dbReference type="SUPFAM" id="SSF46689">
    <property type="entry name" value="Homeodomain-like"/>
    <property type="match status" value="1"/>
</dbReference>
<evidence type="ECO:0000259" key="3">
    <source>
        <dbReference type="PROSITE" id="PS50977"/>
    </source>
</evidence>
<accession>A0ABT8RGY5</accession>
<organism evidence="4 5">
    <name type="scientific">Rhodocytophaga aerolata</name>
    <dbReference type="NCBI Taxonomy" id="455078"/>
    <lineage>
        <taxon>Bacteria</taxon>
        <taxon>Pseudomonadati</taxon>
        <taxon>Bacteroidota</taxon>
        <taxon>Cytophagia</taxon>
        <taxon>Cytophagales</taxon>
        <taxon>Rhodocytophagaceae</taxon>
        <taxon>Rhodocytophaga</taxon>
    </lineage>
</organism>
<evidence type="ECO:0000313" key="4">
    <source>
        <dbReference type="EMBL" id="MDO1451372.1"/>
    </source>
</evidence>
<proteinExistence type="predicted"/>
<gene>
    <name evidence="4" type="ORF">Q0590_34170</name>
</gene>
<dbReference type="EMBL" id="JAUKPO010000055">
    <property type="protein sequence ID" value="MDO1451372.1"/>
    <property type="molecule type" value="Genomic_DNA"/>
</dbReference>
<dbReference type="InterPro" id="IPR001647">
    <property type="entry name" value="HTH_TetR"/>
</dbReference>
<dbReference type="PROSITE" id="PS50977">
    <property type="entry name" value="HTH_TETR_2"/>
    <property type="match status" value="1"/>
</dbReference>
<feature type="DNA-binding region" description="H-T-H motif" evidence="2">
    <location>
        <begin position="23"/>
        <end position="42"/>
    </location>
</feature>
<feature type="domain" description="HTH tetR-type" evidence="3">
    <location>
        <begin position="2"/>
        <end position="60"/>
    </location>
</feature>
<sequence length="185" mass="21337">MTDVKLKIIAAAVKCFRLNDSATLEKVAQDAEVSRRTLHRYFKDRQDLLDSCKNEMLDRCNKAMNEAYASDNEPIKKVRNMLFAAIEQGANYSFVKRIYERSSFSEVDSKKEFESDNVKSKWLKIIQDLQKQKRINDELTLPWIFNLFGSIIETSIYAVESGDVARNDSKKFAWTSFKGAIGLNE</sequence>
<reference evidence="4" key="1">
    <citation type="submission" date="2023-07" db="EMBL/GenBank/DDBJ databases">
        <title>The genome sequence of Rhodocytophaga aerolata KACC 12507.</title>
        <authorList>
            <person name="Zhang X."/>
        </authorList>
    </citation>
    <scope>NUCLEOTIDE SEQUENCE</scope>
    <source>
        <strain evidence="4">KACC 12507</strain>
    </source>
</reference>
<dbReference type="RefSeq" id="WP_302042170.1">
    <property type="nucleotide sequence ID" value="NZ_JAUKPO010000055.1"/>
</dbReference>
<evidence type="ECO:0000256" key="1">
    <source>
        <dbReference type="ARBA" id="ARBA00023125"/>
    </source>
</evidence>
<dbReference type="InterPro" id="IPR009057">
    <property type="entry name" value="Homeodomain-like_sf"/>
</dbReference>
<evidence type="ECO:0000256" key="2">
    <source>
        <dbReference type="PROSITE-ProRule" id="PRU00335"/>
    </source>
</evidence>
<dbReference type="Gene3D" id="1.10.357.10">
    <property type="entry name" value="Tetracycline Repressor, domain 2"/>
    <property type="match status" value="1"/>
</dbReference>
<keyword evidence="1 2" id="KW-0238">DNA-binding</keyword>